<gene>
    <name evidence="5" type="ORF">F0L74_06085</name>
</gene>
<dbReference type="GO" id="GO:0009274">
    <property type="term" value="C:peptidoglycan-based cell wall"/>
    <property type="evidence" value="ECO:0007669"/>
    <property type="project" value="UniProtKB-ARBA"/>
</dbReference>
<protein>
    <submittedName>
        <fullName evidence="5">Leucine-rich repeat domain-containing protein</fullName>
    </submittedName>
</protein>
<keyword evidence="1" id="KW-0433">Leucine-rich repeat</keyword>
<dbReference type="InterPro" id="IPR055414">
    <property type="entry name" value="LRR_R13L4/SHOC2-like"/>
</dbReference>
<feature type="transmembrane region" description="Helical" evidence="3">
    <location>
        <begin position="76"/>
        <end position="92"/>
    </location>
</feature>
<dbReference type="InterPro" id="IPR032675">
    <property type="entry name" value="LRR_dom_sf"/>
</dbReference>
<keyword evidence="3" id="KW-0812">Transmembrane</keyword>
<keyword evidence="2" id="KW-0677">Repeat</keyword>
<dbReference type="Proteomes" id="UP000324611">
    <property type="component" value="Unassembled WGS sequence"/>
</dbReference>
<evidence type="ECO:0000256" key="2">
    <source>
        <dbReference type="ARBA" id="ARBA00022737"/>
    </source>
</evidence>
<evidence type="ECO:0000313" key="6">
    <source>
        <dbReference type="Proteomes" id="UP000324611"/>
    </source>
</evidence>
<dbReference type="InterPro" id="IPR001611">
    <property type="entry name" value="Leu-rich_rpt"/>
</dbReference>
<comment type="caution">
    <text evidence="5">The sequence shown here is derived from an EMBL/GenBank/DDBJ whole genome shotgun (WGS) entry which is preliminary data.</text>
</comment>
<dbReference type="SMART" id="SM00369">
    <property type="entry name" value="LRR_TYP"/>
    <property type="match status" value="8"/>
</dbReference>
<dbReference type="Pfam" id="PF13855">
    <property type="entry name" value="LRR_8"/>
    <property type="match status" value="1"/>
</dbReference>
<feature type="domain" description="Disease resistance R13L4/SHOC-2-like LRR" evidence="4">
    <location>
        <begin position="246"/>
        <end position="332"/>
    </location>
</feature>
<dbReference type="SMART" id="SM00364">
    <property type="entry name" value="LRR_BAC"/>
    <property type="match status" value="6"/>
</dbReference>
<dbReference type="GO" id="GO:0005737">
    <property type="term" value="C:cytoplasm"/>
    <property type="evidence" value="ECO:0007669"/>
    <property type="project" value="TreeGrafter"/>
</dbReference>
<sequence length="625" mass="71844">MTANVNRINVFNCFEQIIDTDYGANIPQALLKWALCWLTKGEFLYLFGLEGDDNLQVPDFIYIRKTKLPFYTMKRIVFLLLLFGFFHLAALGQDYGSVKGKKVYRSLEEALANKNDVYNLRLYRFKWEDLQLIATLKQLQYLALENGKLDSLPEAICSLPDIRTLNLCGNKFTKIPEGVRRMKQLDYLVMYDNEIREVPAWIGELTNLKTLILVRNKIDSISPGIGRLHKLSDFAVNNNMLRHLPKEIGELRSLRELSADGNQLTQLPEEITRLKNLETLEVNSNYLSSLPEELGKCSKLARVQASSNRLTSLPASLSRLRELKSLVLENNSFDSSIEHFVFPMRLEHLELTGKAIHQIPISLQHCKDLQHIKITHTSIASIPNWLNELKAINWLELNNNQLTVIHDLPDLHKLRVFRVSGNLLDTVPGNILLLPALETADISNNPITHIPVEIQHAAKLTWLSIYSTWISNTEYMAYKRLVGKHIALPHDKIVFFEDEDRPCYIDGLLDTSEVFTHMEVNPHFIKGHQAWQNFAVDHLRKNKVAGVQDSVVLRYIVRDEGGFSNLQVVHYKFEQTRDEAVYLMKLSCPYWVPASISGRRVNLWRRQVFIFDGEGIKVGDHPNDP</sequence>
<organism evidence="5 6">
    <name type="scientific">Chitinophaga agrisoli</name>
    <dbReference type="NCBI Taxonomy" id="2607653"/>
    <lineage>
        <taxon>Bacteria</taxon>
        <taxon>Pseudomonadati</taxon>
        <taxon>Bacteroidota</taxon>
        <taxon>Chitinophagia</taxon>
        <taxon>Chitinophagales</taxon>
        <taxon>Chitinophagaceae</taxon>
        <taxon>Chitinophaga</taxon>
    </lineage>
</organism>
<name>A0A5B2W4P0_9BACT</name>
<dbReference type="AlphaFoldDB" id="A0A5B2W4P0"/>
<dbReference type="Pfam" id="PF23598">
    <property type="entry name" value="LRR_14"/>
    <property type="match status" value="1"/>
</dbReference>
<keyword evidence="3" id="KW-1133">Transmembrane helix</keyword>
<keyword evidence="3" id="KW-0472">Membrane</keyword>
<dbReference type="PANTHER" id="PTHR48051">
    <property type="match status" value="1"/>
</dbReference>
<accession>A0A5B2W4P0</accession>
<evidence type="ECO:0000256" key="1">
    <source>
        <dbReference type="ARBA" id="ARBA00022614"/>
    </source>
</evidence>
<dbReference type="EMBL" id="VUOC01000001">
    <property type="protein sequence ID" value="KAA2245526.1"/>
    <property type="molecule type" value="Genomic_DNA"/>
</dbReference>
<dbReference type="InterPro" id="IPR003591">
    <property type="entry name" value="Leu-rich_rpt_typical-subtyp"/>
</dbReference>
<evidence type="ECO:0000256" key="3">
    <source>
        <dbReference type="SAM" id="Phobius"/>
    </source>
</evidence>
<dbReference type="Gene3D" id="3.80.10.10">
    <property type="entry name" value="Ribonuclease Inhibitor"/>
    <property type="match status" value="1"/>
</dbReference>
<reference evidence="5 6" key="2">
    <citation type="submission" date="2019-09" db="EMBL/GenBank/DDBJ databases">
        <authorList>
            <person name="Jin C."/>
        </authorList>
    </citation>
    <scope>NUCLEOTIDE SEQUENCE [LARGE SCALE GENOMIC DNA]</scope>
    <source>
        <strain evidence="5 6">BN140078</strain>
    </source>
</reference>
<keyword evidence="6" id="KW-1185">Reference proteome</keyword>
<dbReference type="FunFam" id="3.80.10.10:FF:001164">
    <property type="entry name" value="GH01279p"/>
    <property type="match status" value="1"/>
</dbReference>
<proteinExistence type="predicted"/>
<dbReference type="PANTHER" id="PTHR48051:SF1">
    <property type="entry name" value="RAS SUPPRESSOR PROTEIN 1"/>
    <property type="match status" value="1"/>
</dbReference>
<dbReference type="InterPro" id="IPR050216">
    <property type="entry name" value="LRR_domain-containing"/>
</dbReference>
<evidence type="ECO:0000313" key="5">
    <source>
        <dbReference type="EMBL" id="KAA2245526.1"/>
    </source>
</evidence>
<dbReference type="SUPFAM" id="SSF52058">
    <property type="entry name" value="L domain-like"/>
    <property type="match status" value="1"/>
</dbReference>
<reference evidence="5 6" key="1">
    <citation type="submission" date="2019-09" db="EMBL/GenBank/DDBJ databases">
        <title>Chitinophaga ginsengihumi sp. nov., isolated from soil of ginseng rhizosphere.</title>
        <authorList>
            <person name="Lee J."/>
        </authorList>
    </citation>
    <scope>NUCLEOTIDE SEQUENCE [LARGE SCALE GENOMIC DNA]</scope>
    <source>
        <strain evidence="5 6">BN140078</strain>
    </source>
</reference>
<evidence type="ECO:0000259" key="4">
    <source>
        <dbReference type="Pfam" id="PF23598"/>
    </source>
</evidence>